<dbReference type="InterPro" id="IPR036565">
    <property type="entry name" value="Mur-like_cat_sf"/>
</dbReference>
<feature type="modified residue" description="N6-carboxylysine" evidence="7">
    <location>
        <position position="247"/>
    </location>
</feature>
<feature type="binding site" evidence="7">
    <location>
        <begin position="450"/>
        <end position="453"/>
    </location>
    <ligand>
        <name>meso-2,6-diaminopimelate</name>
        <dbReference type="ChEBI" id="CHEBI:57791"/>
    </ligand>
</feature>
<keyword evidence="7" id="KW-0963">Cytoplasm</keyword>
<dbReference type="InterPro" id="IPR035911">
    <property type="entry name" value="MurE/MurF_N"/>
</dbReference>
<dbReference type="Gene3D" id="3.40.1390.10">
    <property type="entry name" value="MurE/MurF, N-terminal domain"/>
    <property type="match status" value="1"/>
</dbReference>
<protein>
    <recommendedName>
        <fullName evidence="7">UDP-N-acetylmuramoyl-L-alanyl-D-glutamate--2,6-diaminopimelate ligase</fullName>
        <ecNumber evidence="7">6.3.2.13</ecNumber>
    </recommendedName>
    <alternativeName>
        <fullName evidence="7">Meso-A2pm-adding enzyme</fullName>
    </alternativeName>
    <alternativeName>
        <fullName evidence="7">Meso-diaminopimelate-adding enzyme</fullName>
    </alternativeName>
    <alternativeName>
        <fullName evidence="7">UDP-MurNAc-L-Ala-D-Glu:meso-diaminopimelate ligase</fullName>
    </alternativeName>
    <alternativeName>
        <fullName evidence="7">UDP-MurNAc-tripeptide synthetase</fullName>
    </alternativeName>
    <alternativeName>
        <fullName evidence="7">UDP-N-acetylmuramyl-tripeptide synthetase</fullName>
    </alternativeName>
</protein>
<feature type="domain" description="Mur ligase C-terminal" evidence="10">
    <location>
        <begin position="378"/>
        <end position="502"/>
    </location>
</feature>
<evidence type="ECO:0000256" key="2">
    <source>
        <dbReference type="ARBA" id="ARBA00022618"/>
    </source>
</evidence>
<evidence type="ECO:0000256" key="3">
    <source>
        <dbReference type="ARBA" id="ARBA00022960"/>
    </source>
</evidence>
<feature type="binding site" evidence="7">
    <location>
        <position position="40"/>
    </location>
    <ligand>
        <name>UDP-N-acetyl-alpha-D-muramoyl-L-alanyl-D-glutamate</name>
        <dbReference type="ChEBI" id="CHEBI:83900"/>
    </ligand>
</feature>
<comment type="pathway">
    <text evidence="7 8">Cell wall biogenesis; peptidoglycan biosynthesis.</text>
</comment>
<evidence type="ECO:0000313" key="13">
    <source>
        <dbReference type="Proteomes" id="UP001596122"/>
    </source>
</evidence>
<feature type="binding site" evidence="7">
    <location>
        <position position="207"/>
    </location>
    <ligand>
        <name>UDP-N-acetyl-alpha-D-muramoyl-L-alanyl-D-glutamate</name>
        <dbReference type="ChEBI" id="CHEBI:83900"/>
    </ligand>
</feature>
<organism evidence="12 13">
    <name type="scientific">Aquipuribacter nitratireducens</name>
    <dbReference type="NCBI Taxonomy" id="650104"/>
    <lineage>
        <taxon>Bacteria</taxon>
        <taxon>Bacillati</taxon>
        <taxon>Actinomycetota</taxon>
        <taxon>Actinomycetes</taxon>
        <taxon>Micrococcales</taxon>
        <taxon>Intrasporangiaceae</taxon>
        <taxon>Aquipuribacter</taxon>
    </lineage>
</organism>
<feature type="binding site" evidence="7">
    <location>
        <position position="215"/>
    </location>
    <ligand>
        <name>UDP-N-acetyl-alpha-D-muramoyl-L-alanyl-D-glutamate</name>
        <dbReference type="ChEBI" id="CHEBI:83900"/>
    </ligand>
</feature>
<keyword evidence="7 12" id="KW-0436">Ligase</keyword>
<evidence type="ECO:0000256" key="4">
    <source>
        <dbReference type="ARBA" id="ARBA00022984"/>
    </source>
</evidence>
<keyword evidence="2 7" id="KW-0132">Cell division</keyword>
<dbReference type="InterPro" id="IPR004101">
    <property type="entry name" value="Mur_ligase_C"/>
</dbReference>
<keyword evidence="7" id="KW-0547">Nucleotide-binding</keyword>
<dbReference type="PANTHER" id="PTHR23135:SF4">
    <property type="entry name" value="UDP-N-ACETYLMURAMOYL-L-ALANYL-D-GLUTAMATE--2,6-DIAMINOPIMELATE LIGASE MURE HOMOLOG, CHLOROPLASTIC"/>
    <property type="match status" value="1"/>
</dbReference>
<feature type="binding site" evidence="7">
    <location>
        <begin position="138"/>
        <end position="144"/>
    </location>
    <ligand>
        <name>ATP</name>
        <dbReference type="ChEBI" id="CHEBI:30616"/>
    </ligand>
</feature>
<comment type="similarity">
    <text evidence="1 7">Belongs to the MurCDEF family. MurE subfamily.</text>
</comment>
<dbReference type="RefSeq" id="WP_340271285.1">
    <property type="nucleotide sequence ID" value="NZ_JBBEOG010000010.1"/>
</dbReference>
<accession>A0ABW0GRB7</accession>
<feature type="binding site" evidence="7">
    <location>
        <position position="500"/>
    </location>
    <ligand>
        <name>meso-2,6-diaminopimelate</name>
        <dbReference type="ChEBI" id="CHEBI:57791"/>
    </ligand>
</feature>
<keyword evidence="7" id="KW-0067">ATP-binding</keyword>
<name>A0ABW0GRB7_9MICO</name>
<evidence type="ECO:0000313" key="12">
    <source>
        <dbReference type="EMBL" id="MFC5382232.1"/>
    </source>
</evidence>
<dbReference type="Proteomes" id="UP001596122">
    <property type="component" value="Unassembled WGS sequence"/>
</dbReference>
<comment type="caution">
    <text evidence="7">Lacks conserved residue(s) required for the propagation of feature annotation.</text>
</comment>
<dbReference type="InterPro" id="IPR036615">
    <property type="entry name" value="Mur_ligase_C_dom_sf"/>
</dbReference>
<dbReference type="EC" id="6.3.2.13" evidence="7"/>
<dbReference type="Pfam" id="PF01225">
    <property type="entry name" value="Mur_ligase"/>
    <property type="match status" value="1"/>
</dbReference>
<dbReference type="SUPFAM" id="SSF63418">
    <property type="entry name" value="MurE/MurF N-terminal domain"/>
    <property type="match status" value="1"/>
</dbReference>
<evidence type="ECO:0000259" key="9">
    <source>
        <dbReference type="Pfam" id="PF01225"/>
    </source>
</evidence>
<keyword evidence="4 7" id="KW-0573">Peptidoglycan synthesis</keyword>
<comment type="PTM">
    <text evidence="7">Carboxylation is probably crucial for Mg(2+) binding and, consequently, for the gamma-phosphate positioning of ATP.</text>
</comment>
<feature type="binding site" evidence="7">
    <location>
        <position position="213"/>
    </location>
    <ligand>
        <name>UDP-N-acetyl-alpha-D-muramoyl-L-alanyl-D-glutamate</name>
        <dbReference type="ChEBI" id="CHEBI:83900"/>
    </ligand>
</feature>
<comment type="subcellular location">
    <subcellularLocation>
        <location evidence="7 8">Cytoplasm</location>
    </subcellularLocation>
</comment>
<feature type="binding site" evidence="7">
    <location>
        <begin position="180"/>
        <end position="181"/>
    </location>
    <ligand>
        <name>UDP-N-acetyl-alpha-D-muramoyl-L-alanyl-D-glutamate</name>
        <dbReference type="ChEBI" id="CHEBI:83900"/>
    </ligand>
</feature>
<evidence type="ECO:0000256" key="5">
    <source>
        <dbReference type="ARBA" id="ARBA00023306"/>
    </source>
</evidence>
<dbReference type="NCBIfam" id="TIGR01085">
    <property type="entry name" value="murE"/>
    <property type="match status" value="1"/>
</dbReference>
<dbReference type="Pfam" id="PF02875">
    <property type="entry name" value="Mur_ligase_C"/>
    <property type="match status" value="1"/>
</dbReference>
<keyword evidence="13" id="KW-1185">Reference proteome</keyword>
<keyword evidence="7" id="KW-0460">Magnesium</keyword>
<feature type="domain" description="Mur ligase N-terminal catalytic" evidence="9">
    <location>
        <begin position="35"/>
        <end position="96"/>
    </location>
</feature>
<dbReference type="Pfam" id="PF08245">
    <property type="entry name" value="Mur_ligase_M"/>
    <property type="match status" value="1"/>
</dbReference>
<feature type="binding site" evidence="7">
    <location>
        <position position="42"/>
    </location>
    <ligand>
        <name>UDP-N-acetyl-alpha-D-muramoyl-L-alanyl-D-glutamate</name>
        <dbReference type="ChEBI" id="CHEBI:83900"/>
    </ligand>
</feature>
<feature type="binding site" evidence="7">
    <location>
        <position position="504"/>
    </location>
    <ligand>
        <name>meso-2,6-diaminopimelate</name>
        <dbReference type="ChEBI" id="CHEBI:57791"/>
    </ligand>
</feature>
<reference evidence="13" key="1">
    <citation type="journal article" date="2019" name="Int. J. Syst. Evol. Microbiol.">
        <title>The Global Catalogue of Microorganisms (GCM) 10K type strain sequencing project: providing services to taxonomists for standard genome sequencing and annotation.</title>
        <authorList>
            <consortium name="The Broad Institute Genomics Platform"/>
            <consortium name="The Broad Institute Genome Sequencing Center for Infectious Disease"/>
            <person name="Wu L."/>
            <person name="Ma J."/>
        </authorList>
    </citation>
    <scope>NUCLEOTIDE SEQUENCE [LARGE SCALE GENOMIC DNA]</scope>
    <source>
        <strain evidence="13">CCUG 43114</strain>
    </source>
</reference>
<keyword evidence="6 7" id="KW-0961">Cell wall biogenesis/degradation</keyword>
<feature type="binding site" evidence="7">
    <location>
        <position position="427"/>
    </location>
    <ligand>
        <name>meso-2,6-diaminopimelate</name>
        <dbReference type="ChEBI" id="CHEBI:57791"/>
    </ligand>
</feature>
<feature type="domain" description="Mur ligase central" evidence="11">
    <location>
        <begin position="136"/>
        <end position="343"/>
    </location>
</feature>
<dbReference type="SUPFAM" id="SSF53623">
    <property type="entry name" value="MurD-like peptide ligases, catalytic domain"/>
    <property type="match status" value="1"/>
</dbReference>
<evidence type="ECO:0000259" key="10">
    <source>
        <dbReference type="Pfam" id="PF02875"/>
    </source>
</evidence>
<proteinExistence type="inferred from homology"/>
<evidence type="ECO:0000256" key="6">
    <source>
        <dbReference type="ARBA" id="ARBA00023316"/>
    </source>
</evidence>
<evidence type="ECO:0000256" key="7">
    <source>
        <dbReference type="HAMAP-Rule" id="MF_00208"/>
    </source>
</evidence>
<dbReference type="InterPro" id="IPR013221">
    <property type="entry name" value="Mur_ligase_cen"/>
</dbReference>
<comment type="catalytic activity">
    <reaction evidence="7">
        <text>UDP-N-acetyl-alpha-D-muramoyl-L-alanyl-D-glutamate + meso-2,6-diaminopimelate + ATP = UDP-N-acetyl-alpha-D-muramoyl-L-alanyl-gamma-D-glutamyl-meso-2,6-diaminopimelate + ADP + phosphate + H(+)</text>
        <dbReference type="Rhea" id="RHEA:23676"/>
        <dbReference type="ChEBI" id="CHEBI:15378"/>
        <dbReference type="ChEBI" id="CHEBI:30616"/>
        <dbReference type="ChEBI" id="CHEBI:43474"/>
        <dbReference type="ChEBI" id="CHEBI:57791"/>
        <dbReference type="ChEBI" id="CHEBI:83900"/>
        <dbReference type="ChEBI" id="CHEBI:83905"/>
        <dbReference type="ChEBI" id="CHEBI:456216"/>
        <dbReference type="EC" id="6.3.2.13"/>
    </reaction>
</comment>
<dbReference type="HAMAP" id="MF_00208">
    <property type="entry name" value="MurE"/>
    <property type="match status" value="1"/>
</dbReference>
<comment type="cofactor">
    <cofactor evidence="7">
        <name>Mg(2+)</name>
        <dbReference type="ChEBI" id="CHEBI:18420"/>
    </cofactor>
</comment>
<dbReference type="NCBIfam" id="NF001124">
    <property type="entry name" value="PRK00139.1-2"/>
    <property type="match status" value="1"/>
</dbReference>
<evidence type="ECO:0000256" key="8">
    <source>
        <dbReference type="RuleBase" id="RU004135"/>
    </source>
</evidence>
<dbReference type="Gene3D" id="3.90.190.20">
    <property type="entry name" value="Mur ligase, C-terminal domain"/>
    <property type="match status" value="1"/>
</dbReference>
<dbReference type="InterPro" id="IPR005761">
    <property type="entry name" value="UDP-N-AcMur-Glu-dNH2Pim_ligase"/>
</dbReference>
<feature type="short sequence motif" description="Meso-diaminopimelate recognition motif" evidence="7">
    <location>
        <begin position="450"/>
        <end position="453"/>
    </location>
</feature>
<dbReference type="InterPro" id="IPR000713">
    <property type="entry name" value="Mur_ligase_N"/>
</dbReference>
<dbReference type="Gene3D" id="3.40.1190.10">
    <property type="entry name" value="Mur-like, catalytic domain"/>
    <property type="match status" value="1"/>
</dbReference>
<comment type="caution">
    <text evidence="12">The sequence shown here is derived from an EMBL/GenBank/DDBJ whole genome shotgun (WGS) entry which is preliminary data.</text>
</comment>
<dbReference type="SUPFAM" id="SSF53244">
    <property type="entry name" value="MurD-like peptide ligases, peptide-binding domain"/>
    <property type="match status" value="1"/>
</dbReference>
<keyword evidence="3 7" id="KW-0133">Cell shape</keyword>
<sequence>MPEPRPTVSSLARVHGLRVLAAAGAPAPEEDSPVVTGVTLDSRRVGPGWLYAALPGSRTHGARFVPDAARAGAVAVLTDPEGASLADAALAAADGDGHEHLPALPLLVDDDPRRALGPLAADVLGRPSEELALLGVTGTNGKTTVTTLVDAVLRGLDVPSGLVGTIRARIRDEVLPSSFTTPEAPDLQALLRRAADAGCRAVSSEVSSHALEQHRVDGTRYAVVGFTNLSRDHLDHHGTMAAYFAAKLRLFTGGFAPAAVVCTDDPWGEAVARAARDAGLDVVTVGSGDADVRVHVTGSTDDGRQQVTATGDVLTGTGGEPLALDLPLPGRFNATNAVLALVLVDVLLRREPAVLDGAAHPGAARLAALLAGADGVPGRMERVTAPGTPLVVVDYAHTPDAVAGAVAALRPATRGRLVVVLGAGGDRDPGKRAAMGAAASAADLVVVTDDNPRSEEPATIRAAVLAGVTAASREVGDRAEAVRVALQACDGPADTVLLAGKGHETGQTVAGATHPFDDREVAAAALTAWRAEQAGGDA</sequence>
<gene>
    <name evidence="7" type="primary">murE</name>
    <name evidence="12" type="ORF">ACFPJ6_15795</name>
</gene>
<keyword evidence="5 7" id="KW-0131">Cell cycle</keyword>
<dbReference type="PANTHER" id="PTHR23135">
    <property type="entry name" value="MUR LIGASE FAMILY MEMBER"/>
    <property type="match status" value="1"/>
</dbReference>
<dbReference type="EMBL" id="JBHSLD010000015">
    <property type="protein sequence ID" value="MFC5382232.1"/>
    <property type="molecule type" value="Genomic_DNA"/>
</dbReference>
<dbReference type="GO" id="GO:0008765">
    <property type="term" value="F:UDP-N-acetylmuramoylalanyl-D-glutamate-2,6-diaminopimelate ligase activity"/>
    <property type="evidence" value="ECO:0007669"/>
    <property type="project" value="UniProtKB-EC"/>
</dbReference>
<evidence type="ECO:0000259" key="11">
    <source>
        <dbReference type="Pfam" id="PF08245"/>
    </source>
</evidence>
<evidence type="ECO:0000256" key="1">
    <source>
        <dbReference type="ARBA" id="ARBA00005898"/>
    </source>
</evidence>
<comment type="function">
    <text evidence="7">Catalyzes the addition of meso-diaminopimelic acid to the nucleotide precursor UDP-N-acetylmuramoyl-L-alanyl-D-glutamate (UMAG) in the biosynthesis of bacterial cell-wall peptidoglycan.</text>
</comment>